<accession>A0A8J8KBU7</accession>
<dbReference type="Proteomes" id="UP000728647">
    <property type="component" value="Unassembled WGS sequence"/>
</dbReference>
<dbReference type="InterPro" id="IPR048687">
    <property type="entry name" value="HVO_2248-like"/>
</dbReference>
<dbReference type="RefSeq" id="WP_174680353.1">
    <property type="nucleotide sequence ID" value="NZ_JABUQZ010000001.1"/>
</dbReference>
<dbReference type="EMBL" id="JABUQZ010000001">
    <property type="protein sequence ID" value="NUC72440.1"/>
    <property type="molecule type" value="Genomic_DNA"/>
</dbReference>
<evidence type="ECO:0000313" key="5">
    <source>
        <dbReference type="Proteomes" id="UP001016761"/>
    </source>
</evidence>
<dbReference type="EMBL" id="JABURA010000001">
    <property type="protein sequence ID" value="NUB91735.1"/>
    <property type="molecule type" value="Genomic_DNA"/>
</dbReference>
<dbReference type="Pfam" id="PF21535">
    <property type="entry name" value="HVO_2248"/>
    <property type="match status" value="1"/>
</dbReference>
<dbReference type="Proteomes" id="UP001016761">
    <property type="component" value="Unassembled WGS sequence"/>
</dbReference>
<feature type="compositionally biased region" description="Basic and acidic residues" evidence="1">
    <location>
        <begin position="229"/>
        <end position="241"/>
    </location>
</feature>
<keyword evidence="5" id="KW-1185">Reference proteome</keyword>
<sequence length="271" mass="30963">MEGKQERFNGDARILHQRAVRIPLPDDEAERVFHENMRTIAEAHERKADLLADPDVPLLTAYEEEYAHAAESFQRRLRRVAGDNYEEVAMAYFRGDRDDRVAKIAAYYVEGGWRVQQWATVTEMVYAPLILRYPDSFTVNVRFAGGYTTPAAVYYESPEHCSEELADEHAETYYEESQYTQRQAAEYARGTADLIREEFPDPDETPFEERKYGGVALVGGRQGSVFSETSKRVAPDPDRFSESVSKPTLVETGPEARRTECELGLESEIVR</sequence>
<feature type="region of interest" description="Disordered" evidence="1">
    <location>
        <begin position="227"/>
        <end position="258"/>
    </location>
</feature>
<gene>
    <name evidence="2" type="ORF">HT576_11985</name>
    <name evidence="3" type="ORF">HTZ84_08965</name>
</gene>
<reference evidence="2 5" key="1">
    <citation type="submission" date="2020-06" db="EMBL/GenBank/DDBJ databases">
        <title>Haloterrigena sp. nov., an extremely halophilic archaeon isolated from a saline sediment.</title>
        <authorList>
            <person name="Liu B.-B."/>
        </authorList>
    </citation>
    <scope>NUCLEOTIDE SEQUENCE</scope>
    <source>
        <strain evidence="2">SYSU A121-1</strain>
        <strain evidence="3 5">SYSU A558-1</strain>
    </source>
</reference>
<name>A0A8J8KBU7_9EURY</name>
<comment type="caution">
    <text evidence="2">The sequence shown here is derived from an EMBL/GenBank/DDBJ whole genome shotgun (WGS) entry which is preliminary data.</text>
</comment>
<proteinExistence type="predicted"/>
<organism evidence="2 4">
    <name type="scientific">Haloterrigena gelatinilytica</name>
    <dbReference type="NCBI Taxonomy" id="2741724"/>
    <lineage>
        <taxon>Archaea</taxon>
        <taxon>Methanobacteriati</taxon>
        <taxon>Methanobacteriota</taxon>
        <taxon>Stenosarchaea group</taxon>
        <taxon>Halobacteria</taxon>
        <taxon>Halobacteriales</taxon>
        <taxon>Natrialbaceae</taxon>
        <taxon>Haloterrigena</taxon>
    </lineage>
</organism>
<dbReference type="OrthoDB" id="258723at2157"/>
<evidence type="ECO:0000313" key="4">
    <source>
        <dbReference type="Proteomes" id="UP000728647"/>
    </source>
</evidence>
<evidence type="ECO:0000313" key="3">
    <source>
        <dbReference type="EMBL" id="NUC72440.1"/>
    </source>
</evidence>
<dbReference type="AlphaFoldDB" id="A0A8J8KBU7"/>
<evidence type="ECO:0000256" key="1">
    <source>
        <dbReference type="SAM" id="MobiDB-lite"/>
    </source>
</evidence>
<protein>
    <submittedName>
        <fullName evidence="2">Uncharacterized protein</fullName>
    </submittedName>
</protein>
<evidence type="ECO:0000313" key="2">
    <source>
        <dbReference type="EMBL" id="NUB91735.1"/>
    </source>
</evidence>